<dbReference type="SMART" id="SM00320">
    <property type="entry name" value="WD40"/>
    <property type="match status" value="5"/>
</dbReference>
<dbReference type="PANTHER" id="PTHR22852">
    <property type="entry name" value="LETHAL 2 DENTICLELESS PROTEIN RETINOIC ACID-REGULATED NUCLEAR MATRIX-ASSOCIATED PROTEIN"/>
    <property type="match status" value="1"/>
</dbReference>
<evidence type="ECO:0000313" key="8">
    <source>
        <dbReference type="EMBL" id="KTB33944.1"/>
    </source>
</evidence>
<dbReference type="AlphaFoldDB" id="A0A0W0FCA5"/>
<keyword evidence="2 6" id="KW-0853">WD repeat</keyword>
<dbReference type="GO" id="GO:0030674">
    <property type="term" value="F:protein-macromolecule adaptor activity"/>
    <property type="evidence" value="ECO:0007669"/>
    <property type="project" value="TreeGrafter"/>
</dbReference>
<evidence type="ECO:0000256" key="5">
    <source>
        <dbReference type="ARBA" id="ARBA00038344"/>
    </source>
</evidence>
<proteinExistence type="inferred from homology"/>
<keyword evidence="4" id="KW-0833">Ubl conjugation pathway</keyword>
<dbReference type="InterPro" id="IPR001680">
    <property type="entry name" value="WD40_rpt"/>
</dbReference>
<evidence type="ECO:0000256" key="3">
    <source>
        <dbReference type="ARBA" id="ARBA00022737"/>
    </source>
</evidence>
<feature type="region of interest" description="Disordered" evidence="7">
    <location>
        <begin position="1"/>
        <end position="67"/>
    </location>
</feature>
<dbReference type="PROSITE" id="PS50082">
    <property type="entry name" value="WD_REPEATS_2"/>
    <property type="match status" value="4"/>
</dbReference>
<evidence type="ECO:0000256" key="6">
    <source>
        <dbReference type="PROSITE-ProRule" id="PRU00221"/>
    </source>
</evidence>
<feature type="compositionally biased region" description="Basic and acidic residues" evidence="7">
    <location>
        <begin position="15"/>
        <end position="27"/>
    </location>
</feature>
<protein>
    <submittedName>
        <fullName evidence="8">Putative cell division cycle protein cdt2</fullName>
    </submittedName>
</protein>
<dbReference type="GO" id="GO:0005634">
    <property type="term" value="C:nucleus"/>
    <property type="evidence" value="ECO:0007669"/>
    <property type="project" value="TreeGrafter"/>
</dbReference>
<keyword evidence="8" id="KW-0131">Cell cycle</keyword>
<reference evidence="8 9" key="1">
    <citation type="submission" date="2015-12" db="EMBL/GenBank/DDBJ databases">
        <title>Draft genome sequence of Moniliophthora roreri, the causal agent of frosty pod rot of cacao.</title>
        <authorList>
            <person name="Aime M.C."/>
            <person name="Diaz-Valderrama J.R."/>
            <person name="Kijpornyongpan T."/>
            <person name="Phillips-Mora W."/>
        </authorList>
    </citation>
    <scope>NUCLEOTIDE SEQUENCE [LARGE SCALE GENOMIC DNA]</scope>
    <source>
        <strain evidence="8 9">MCA 2952</strain>
    </source>
</reference>
<dbReference type="PANTHER" id="PTHR22852:SF0">
    <property type="entry name" value="DENTICLELESS PROTEIN HOMOLOG"/>
    <property type="match status" value="1"/>
</dbReference>
<dbReference type="Proteomes" id="UP000054988">
    <property type="component" value="Unassembled WGS sequence"/>
</dbReference>
<keyword evidence="3" id="KW-0677">Repeat</keyword>
<feature type="repeat" description="WD" evidence="6">
    <location>
        <begin position="237"/>
        <end position="279"/>
    </location>
</feature>
<dbReference type="InterPro" id="IPR020472">
    <property type="entry name" value="WD40_PAC1"/>
</dbReference>
<feature type="repeat" description="WD" evidence="6">
    <location>
        <begin position="486"/>
        <end position="499"/>
    </location>
</feature>
<feature type="repeat" description="WD" evidence="6">
    <location>
        <begin position="312"/>
        <end position="346"/>
    </location>
</feature>
<dbReference type="InterPro" id="IPR019775">
    <property type="entry name" value="WD40_repeat_CS"/>
</dbReference>
<dbReference type="PROSITE" id="PS00678">
    <property type="entry name" value="WD_REPEATS_1"/>
    <property type="match status" value="2"/>
</dbReference>
<dbReference type="eggNOG" id="KOG0321">
    <property type="taxonomic scope" value="Eukaryota"/>
</dbReference>
<dbReference type="InterPro" id="IPR015943">
    <property type="entry name" value="WD40/YVTN_repeat-like_dom_sf"/>
</dbReference>
<dbReference type="SUPFAM" id="SSF50978">
    <property type="entry name" value="WD40 repeat-like"/>
    <property type="match status" value="1"/>
</dbReference>
<dbReference type="GO" id="GO:0051301">
    <property type="term" value="P:cell division"/>
    <property type="evidence" value="ECO:0007669"/>
    <property type="project" value="UniProtKB-KW"/>
</dbReference>
<keyword evidence="8" id="KW-0132">Cell division</keyword>
<accession>A0A0W0FCA5</accession>
<dbReference type="PRINTS" id="PR00320">
    <property type="entry name" value="GPROTEINBRPT"/>
</dbReference>
<dbReference type="Gene3D" id="2.130.10.10">
    <property type="entry name" value="YVTN repeat-like/Quinoprotein amine dehydrogenase"/>
    <property type="match status" value="2"/>
</dbReference>
<dbReference type="EMBL" id="LATX01002123">
    <property type="protein sequence ID" value="KTB33944.1"/>
    <property type="molecule type" value="Genomic_DNA"/>
</dbReference>
<evidence type="ECO:0000313" key="9">
    <source>
        <dbReference type="Proteomes" id="UP000054988"/>
    </source>
</evidence>
<dbReference type="PROSITE" id="PS50294">
    <property type="entry name" value="WD_REPEATS_REGION"/>
    <property type="match status" value="1"/>
</dbReference>
<dbReference type="InterPro" id="IPR036322">
    <property type="entry name" value="WD40_repeat_dom_sf"/>
</dbReference>
<dbReference type="GO" id="GO:0043161">
    <property type="term" value="P:proteasome-mediated ubiquitin-dependent protein catabolic process"/>
    <property type="evidence" value="ECO:0007669"/>
    <property type="project" value="TreeGrafter"/>
</dbReference>
<evidence type="ECO:0000256" key="4">
    <source>
        <dbReference type="ARBA" id="ARBA00022786"/>
    </source>
</evidence>
<name>A0A0W0FCA5_MONRR</name>
<evidence type="ECO:0000256" key="1">
    <source>
        <dbReference type="ARBA" id="ARBA00004906"/>
    </source>
</evidence>
<comment type="similarity">
    <text evidence="5">Belongs to the WD repeat cdt2 family.</text>
</comment>
<gene>
    <name evidence="8" type="ORF">WG66_13370</name>
</gene>
<dbReference type="InterPro" id="IPR051865">
    <property type="entry name" value="WD-repeat_CDT2_adapter"/>
</dbReference>
<comment type="caution">
    <text evidence="8">The sequence shown here is derived from an EMBL/GenBank/DDBJ whole genome shotgun (WGS) entry which is preliminary data.</text>
</comment>
<dbReference type="Pfam" id="PF00400">
    <property type="entry name" value="WD40"/>
    <property type="match status" value="3"/>
</dbReference>
<feature type="repeat" description="WD" evidence="6">
    <location>
        <begin position="195"/>
        <end position="236"/>
    </location>
</feature>
<evidence type="ECO:0000256" key="7">
    <source>
        <dbReference type="SAM" id="MobiDB-lite"/>
    </source>
</evidence>
<sequence>MLPSPSSSPTQPPRDVLHNRTNIHQESHGGGASIVKPRQNPSSYLPTPAKDASLKRPPSGLLVNTSRKRIKLKLQSDNEEGSDEGDEEMIECAALRMQRTRWWKCYKNSGSLKALPILPTTSILRSYVSSNKSDIFRCQPIDDRYLAPLYACSYSYGAKAGRTTHLAASTEQGVVHILDTRKRLDWDTEPQRSTFHIHTTGIYDVKWSPSDSRLATCSADQSLKITDVTSTSALHTLRGHLGAVKCLAWHPQHEHVLSSGSRDGNIHLWDLRVGENRLQGQSLSPVATITGAHDGLGYNPRRAKSATVRESVTNVIYGENMTLISSGSTDGILRSWDLRFTTETKKGRSAKNKRTLALISSPLDPTTLHTSRRPRGILSLASGTNSTGGLMFALGADTRIHTYSTQSLTALPNSYTHPNMKTNSSFYLSISASPCGRWLASGSAEMRAFIFDVSNAAAPYTRAEPGIELRGQQLGDVGTVDWADGMLATGADDGTIRVWRPDIEVYKSCLEEPAEKRWDWSWAA</sequence>
<comment type="pathway">
    <text evidence="1">Protein modification; protein ubiquitination.</text>
</comment>
<evidence type="ECO:0000256" key="2">
    <source>
        <dbReference type="ARBA" id="ARBA00022574"/>
    </source>
</evidence>
<organism evidence="8 9">
    <name type="scientific">Moniliophthora roreri</name>
    <name type="common">Frosty pod rot fungus</name>
    <name type="synonym">Monilia roreri</name>
    <dbReference type="NCBI Taxonomy" id="221103"/>
    <lineage>
        <taxon>Eukaryota</taxon>
        <taxon>Fungi</taxon>
        <taxon>Dikarya</taxon>
        <taxon>Basidiomycota</taxon>
        <taxon>Agaricomycotina</taxon>
        <taxon>Agaricomycetes</taxon>
        <taxon>Agaricomycetidae</taxon>
        <taxon>Agaricales</taxon>
        <taxon>Marasmiineae</taxon>
        <taxon>Marasmiaceae</taxon>
        <taxon>Moniliophthora</taxon>
    </lineage>
</organism>